<name>A0ABU4YGG1_9HYPH</name>
<feature type="compositionally biased region" description="Basic and acidic residues" evidence="1">
    <location>
        <begin position="44"/>
        <end position="54"/>
    </location>
</feature>
<evidence type="ECO:0000256" key="1">
    <source>
        <dbReference type="SAM" id="MobiDB-lite"/>
    </source>
</evidence>
<evidence type="ECO:0000313" key="2">
    <source>
        <dbReference type="EMBL" id="MDX8486043.1"/>
    </source>
</evidence>
<feature type="region of interest" description="Disordered" evidence="1">
    <location>
        <begin position="1"/>
        <end position="100"/>
    </location>
</feature>
<dbReference type="Proteomes" id="UP001280156">
    <property type="component" value="Unassembled WGS sequence"/>
</dbReference>
<protein>
    <recommendedName>
        <fullName evidence="4">DUF680 domain-containing protein</fullName>
    </recommendedName>
</protein>
<sequence length="100" mass="10627">MTNGENRRETGATKYPATQRGTGDFSQDAATNKKPDTGIGLTRPVDEVNDKTHQSDGLNRRLTPSPSTEKVSGAGPALAEHSKDSKAPKSGRPCSAYVKK</sequence>
<dbReference type="RefSeq" id="WP_320293623.1">
    <property type="nucleotide sequence ID" value="NZ_JAVIIU010000001.1"/>
</dbReference>
<evidence type="ECO:0008006" key="4">
    <source>
        <dbReference type="Google" id="ProtNLM"/>
    </source>
</evidence>
<reference evidence="2 3" key="1">
    <citation type="submission" date="2023-08" db="EMBL/GenBank/DDBJ databases">
        <title>Implementing the SeqCode for naming new Mesorhizobium species isolated from Vachellia karroo root nodules.</title>
        <authorList>
            <person name="Van Lill M."/>
        </authorList>
    </citation>
    <scope>NUCLEOTIDE SEQUENCE [LARGE SCALE GENOMIC DNA]</scope>
    <source>
        <strain evidence="2 3">VK2B</strain>
    </source>
</reference>
<accession>A0ABU4YGG1</accession>
<comment type="caution">
    <text evidence="2">The sequence shown here is derived from an EMBL/GenBank/DDBJ whole genome shotgun (WGS) entry which is preliminary data.</text>
</comment>
<organism evidence="2 3">
    <name type="scientific">Mesorhizobium humile</name>
    <dbReference type="NCBI Taxonomy" id="3072313"/>
    <lineage>
        <taxon>Bacteria</taxon>
        <taxon>Pseudomonadati</taxon>
        <taxon>Pseudomonadota</taxon>
        <taxon>Alphaproteobacteria</taxon>
        <taxon>Hyphomicrobiales</taxon>
        <taxon>Phyllobacteriaceae</taxon>
        <taxon>Mesorhizobium</taxon>
    </lineage>
</organism>
<feature type="compositionally biased region" description="Polar residues" evidence="1">
    <location>
        <begin position="19"/>
        <end position="30"/>
    </location>
</feature>
<evidence type="ECO:0000313" key="3">
    <source>
        <dbReference type="Proteomes" id="UP001280156"/>
    </source>
</evidence>
<dbReference type="EMBL" id="JAVIIV010000006">
    <property type="protein sequence ID" value="MDX8486043.1"/>
    <property type="molecule type" value="Genomic_DNA"/>
</dbReference>
<gene>
    <name evidence="2" type="ORF">RFM52_12625</name>
</gene>
<keyword evidence="3" id="KW-1185">Reference proteome</keyword>
<proteinExistence type="predicted"/>
<feature type="compositionally biased region" description="Basic and acidic residues" evidence="1">
    <location>
        <begin position="1"/>
        <end position="11"/>
    </location>
</feature>